<evidence type="ECO:0000256" key="3">
    <source>
        <dbReference type="ARBA" id="ARBA00022737"/>
    </source>
</evidence>
<evidence type="ECO:0000256" key="4">
    <source>
        <dbReference type="ARBA" id="ARBA00022989"/>
    </source>
</evidence>
<name>A0AAW0IH90_QUESU</name>
<reference evidence="8 9" key="1">
    <citation type="journal article" date="2018" name="Sci. Data">
        <title>The draft genome sequence of cork oak.</title>
        <authorList>
            <person name="Ramos A.M."/>
            <person name="Usie A."/>
            <person name="Barbosa P."/>
            <person name="Barros P.M."/>
            <person name="Capote T."/>
            <person name="Chaves I."/>
            <person name="Simoes F."/>
            <person name="Abreu I."/>
            <person name="Carrasquinho I."/>
            <person name="Faro C."/>
            <person name="Guimaraes J.B."/>
            <person name="Mendonca D."/>
            <person name="Nobrega F."/>
            <person name="Rodrigues L."/>
            <person name="Saibo N.J.M."/>
            <person name="Varela M.C."/>
            <person name="Egas C."/>
            <person name="Matos J."/>
            <person name="Miguel C.M."/>
            <person name="Oliveira M.M."/>
            <person name="Ricardo C.P."/>
            <person name="Goncalves S."/>
        </authorList>
    </citation>
    <scope>NUCLEOTIDE SEQUENCE [LARGE SCALE GENOMIC DNA]</scope>
    <source>
        <strain evidence="9">cv. HL8</strain>
    </source>
</reference>
<evidence type="ECO:0000313" key="9">
    <source>
        <dbReference type="Proteomes" id="UP000237347"/>
    </source>
</evidence>
<dbReference type="InterPro" id="IPR014743">
    <property type="entry name" value="Cl-channel_core"/>
</dbReference>
<gene>
    <name evidence="8" type="primary">CLC-G_0</name>
    <name evidence="8" type="ORF">CFP56_004205</name>
</gene>
<evidence type="ECO:0000256" key="2">
    <source>
        <dbReference type="ARBA" id="ARBA00022692"/>
    </source>
</evidence>
<comment type="subcellular location">
    <subcellularLocation>
        <location evidence="1">Membrane</location>
        <topology evidence="1">Multi-pass membrane protein</topology>
    </subcellularLocation>
</comment>
<keyword evidence="5" id="KW-0129">CBS domain</keyword>
<keyword evidence="3" id="KW-0677">Repeat</keyword>
<accession>A0AAW0IH90</accession>
<keyword evidence="4 7" id="KW-1133">Transmembrane helix</keyword>
<dbReference type="AlphaFoldDB" id="A0AAW0IH90"/>
<protein>
    <submittedName>
        <fullName evidence="8">Chloride channel-like protein clc-g</fullName>
    </submittedName>
</protein>
<dbReference type="InterPro" id="IPR051280">
    <property type="entry name" value="Cl-channel/antiporter"/>
</dbReference>
<feature type="transmembrane region" description="Helical" evidence="7">
    <location>
        <begin position="54"/>
        <end position="77"/>
    </location>
</feature>
<dbReference type="SUPFAM" id="SSF81340">
    <property type="entry name" value="Clc chloride channel"/>
    <property type="match status" value="1"/>
</dbReference>
<evidence type="ECO:0000256" key="1">
    <source>
        <dbReference type="ARBA" id="ARBA00004141"/>
    </source>
</evidence>
<dbReference type="GO" id="GO:0009705">
    <property type="term" value="C:plant-type vacuole membrane"/>
    <property type="evidence" value="ECO:0007669"/>
    <property type="project" value="TreeGrafter"/>
</dbReference>
<dbReference type="EMBL" id="PKMF04001169">
    <property type="protein sequence ID" value="KAK7813889.1"/>
    <property type="molecule type" value="Genomic_DNA"/>
</dbReference>
<evidence type="ECO:0000256" key="6">
    <source>
        <dbReference type="ARBA" id="ARBA00023136"/>
    </source>
</evidence>
<dbReference type="InterPro" id="IPR001807">
    <property type="entry name" value="ClC"/>
</dbReference>
<proteinExistence type="predicted"/>
<evidence type="ECO:0000256" key="7">
    <source>
        <dbReference type="SAM" id="Phobius"/>
    </source>
</evidence>
<comment type="caution">
    <text evidence="8">The sequence shown here is derived from an EMBL/GenBank/DDBJ whole genome shotgun (WGS) entry which is preliminary data.</text>
</comment>
<sequence length="114" mass="11939">MATITINSNANGDQDSVIVPLLSVQRTTPNSTSQVAIVGSKVCPIESLDYEYGMAFFVFATSNFVLTLFAAIITAFISPAAAGSGIPEVKAYLNGVDAPGILSLRTLVVKVENL</sequence>
<dbReference type="Gene3D" id="1.10.3080.10">
    <property type="entry name" value="Clc chloride channel"/>
    <property type="match status" value="1"/>
</dbReference>
<dbReference type="PANTHER" id="PTHR11689">
    <property type="entry name" value="CHLORIDE CHANNEL PROTEIN CLC FAMILY MEMBER"/>
    <property type="match status" value="1"/>
</dbReference>
<keyword evidence="6 7" id="KW-0472">Membrane</keyword>
<keyword evidence="2 7" id="KW-0812">Transmembrane</keyword>
<dbReference type="Pfam" id="PF00654">
    <property type="entry name" value="Voltage_CLC"/>
    <property type="match status" value="1"/>
</dbReference>
<organism evidence="8 9">
    <name type="scientific">Quercus suber</name>
    <name type="common">Cork oak</name>
    <dbReference type="NCBI Taxonomy" id="58331"/>
    <lineage>
        <taxon>Eukaryota</taxon>
        <taxon>Viridiplantae</taxon>
        <taxon>Streptophyta</taxon>
        <taxon>Embryophyta</taxon>
        <taxon>Tracheophyta</taxon>
        <taxon>Spermatophyta</taxon>
        <taxon>Magnoliopsida</taxon>
        <taxon>eudicotyledons</taxon>
        <taxon>Gunneridae</taxon>
        <taxon>Pentapetalae</taxon>
        <taxon>rosids</taxon>
        <taxon>fabids</taxon>
        <taxon>Fagales</taxon>
        <taxon>Fagaceae</taxon>
        <taxon>Quercus</taxon>
    </lineage>
</organism>
<dbReference type="GO" id="GO:0015108">
    <property type="term" value="F:chloride transmembrane transporter activity"/>
    <property type="evidence" value="ECO:0007669"/>
    <property type="project" value="InterPro"/>
</dbReference>
<evidence type="ECO:0000313" key="8">
    <source>
        <dbReference type="EMBL" id="KAK7813889.1"/>
    </source>
</evidence>
<keyword evidence="9" id="KW-1185">Reference proteome</keyword>
<evidence type="ECO:0000256" key="5">
    <source>
        <dbReference type="ARBA" id="ARBA00023122"/>
    </source>
</evidence>
<dbReference type="Proteomes" id="UP000237347">
    <property type="component" value="Unassembled WGS sequence"/>
</dbReference>
<dbReference type="PANTHER" id="PTHR11689:SF92">
    <property type="entry name" value="CHLORIDE CHANNEL-LIKE PROTEIN CLC-G-RELATED"/>
    <property type="match status" value="1"/>
</dbReference>